<feature type="domain" description="GH18" evidence="2">
    <location>
        <begin position="32"/>
        <end position="296"/>
    </location>
</feature>
<protein>
    <recommendedName>
        <fullName evidence="2">GH18 domain-containing protein</fullName>
    </recommendedName>
</protein>
<evidence type="ECO:0000313" key="4">
    <source>
        <dbReference type="Proteomes" id="UP000823775"/>
    </source>
</evidence>
<dbReference type="PROSITE" id="PS51910">
    <property type="entry name" value="GH18_2"/>
    <property type="match status" value="2"/>
</dbReference>
<dbReference type="Pfam" id="PF00704">
    <property type="entry name" value="Glyco_hydro_18"/>
    <property type="match status" value="2"/>
</dbReference>
<dbReference type="PANTHER" id="PTHR46476:SF3">
    <property type="entry name" value="CHITINASE 2-LIKE"/>
    <property type="match status" value="1"/>
</dbReference>
<comment type="caution">
    <text evidence="3">The sequence shown here is derived from an EMBL/GenBank/DDBJ whole genome shotgun (WGS) entry which is preliminary data.</text>
</comment>
<dbReference type="InterPro" id="IPR000677">
    <property type="entry name" value="Chitinase-like"/>
</dbReference>
<reference evidence="3 4" key="1">
    <citation type="journal article" date="2021" name="BMC Genomics">
        <title>Datura genome reveals duplications of psychoactive alkaloid biosynthetic genes and high mutation rate following tissue culture.</title>
        <authorList>
            <person name="Rajewski A."/>
            <person name="Carter-House D."/>
            <person name="Stajich J."/>
            <person name="Litt A."/>
        </authorList>
    </citation>
    <scope>NUCLEOTIDE SEQUENCE [LARGE SCALE GENOMIC DNA]</scope>
    <source>
        <strain evidence="3">AR-01</strain>
    </source>
</reference>
<feature type="signal peptide" evidence="1">
    <location>
        <begin position="1"/>
        <end position="25"/>
    </location>
</feature>
<dbReference type="InterPro" id="IPR017853">
    <property type="entry name" value="GH"/>
</dbReference>
<dbReference type="SUPFAM" id="SSF51445">
    <property type="entry name" value="(Trans)glycosidases"/>
    <property type="match status" value="2"/>
</dbReference>
<keyword evidence="1" id="KW-0732">Signal</keyword>
<dbReference type="Gene3D" id="3.20.20.80">
    <property type="entry name" value="Glycosidases"/>
    <property type="match status" value="2"/>
</dbReference>
<proteinExistence type="predicted"/>
<evidence type="ECO:0000256" key="1">
    <source>
        <dbReference type="SAM" id="SignalP"/>
    </source>
</evidence>
<sequence>MESFKFCISLLVLQILLTISRTTAAVSPSCRVVFREYIGAQGRNVTFSDVPINPNVEFHFLLSFAIDYTNTNSPEPTNGDFLVYWDTDNLTPSHISSIKAKHKNVKVGMSLGGDTVNGKNATFAPTSIASWVKNAIYSITKIAKEYNLDAIDIDYEHFNADPDTFAECMGRLLYYLKQNNVISYTSIAPYADDSVQVHYLALWRKYGHLIDYVNFQFYAYKKGTTITQFLHYFETQSCNYKGGKILVSFGTNNVGGLSPEHGFFDACSILRNQGKLHALFNISPTVEAVPAFRPGVFREYIGAEGKNVTFSDVPINPNIEFHFLLSFAIDYTNTKSPEPTNGDFLVYWDTDNLTPSQISSTKAKHKNVKVGMSLGGDTVNGKNATFAPTSITSWVRNAIYSITKIVKEYNLDAIDIDYEHFNADPDTFAECIGQLLYHLKQNNVVCYTSIAPYADDSVQVHYLALWRKYSHLIDYVNFQFYAYEKGTTIPQFLQYFETQIYNYRGGKILVSFGTDHSGGLSPRHGFFDACSILKSRGKLHGIFIWSADDSMKDHFLYEKMSQDLLASVI</sequence>
<evidence type="ECO:0000313" key="3">
    <source>
        <dbReference type="EMBL" id="MCD7467811.1"/>
    </source>
</evidence>
<organism evidence="3 4">
    <name type="scientific">Datura stramonium</name>
    <name type="common">Jimsonweed</name>
    <name type="synonym">Common thornapple</name>
    <dbReference type="NCBI Taxonomy" id="4076"/>
    <lineage>
        <taxon>Eukaryota</taxon>
        <taxon>Viridiplantae</taxon>
        <taxon>Streptophyta</taxon>
        <taxon>Embryophyta</taxon>
        <taxon>Tracheophyta</taxon>
        <taxon>Spermatophyta</taxon>
        <taxon>Magnoliopsida</taxon>
        <taxon>eudicotyledons</taxon>
        <taxon>Gunneridae</taxon>
        <taxon>Pentapetalae</taxon>
        <taxon>asterids</taxon>
        <taxon>lamiids</taxon>
        <taxon>Solanales</taxon>
        <taxon>Solanaceae</taxon>
        <taxon>Solanoideae</taxon>
        <taxon>Datureae</taxon>
        <taxon>Datura</taxon>
    </lineage>
</organism>
<evidence type="ECO:0000259" key="2">
    <source>
        <dbReference type="PROSITE" id="PS51910"/>
    </source>
</evidence>
<feature type="domain" description="GH18" evidence="2">
    <location>
        <begin position="295"/>
        <end position="567"/>
    </location>
</feature>
<dbReference type="PRINTS" id="PR00551">
    <property type="entry name" value="2SGLOBULIN"/>
</dbReference>
<dbReference type="CDD" id="cd06544">
    <property type="entry name" value="GH18_narbonin"/>
    <property type="match status" value="2"/>
</dbReference>
<dbReference type="InterPro" id="IPR001223">
    <property type="entry name" value="Glyco_hydro18_cat"/>
</dbReference>
<feature type="chain" id="PRO_5045799409" description="GH18 domain-containing protein" evidence="1">
    <location>
        <begin position="26"/>
        <end position="569"/>
    </location>
</feature>
<name>A0ABS8T9Z6_DATST</name>
<dbReference type="PANTHER" id="PTHR46476">
    <property type="entry name" value="CHITINASE 2-LIKE"/>
    <property type="match status" value="1"/>
</dbReference>
<dbReference type="Proteomes" id="UP000823775">
    <property type="component" value="Unassembled WGS sequence"/>
</dbReference>
<keyword evidence="4" id="KW-1185">Reference proteome</keyword>
<gene>
    <name evidence="3" type="ORF">HAX54_005444</name>
</gene>
<accession>A0ABS8T9Z6</accession>
<dbReference type="EMBL" id="JACEIK010001270">
    <property type="protein sequence ID" value="MCD7467811.1"/>
    <property type="molecule type" value="Genomic_DNA"/>
</dbReference>